<feature type="binding site" evidence="18">
    <location>
        <position position="292"/>
    </location>
    <ligand>
        <name>Ca(2+)</name>
        <dbReference type="ChEBI" id="CHEBI:29108"/>
        <label>2</label>
    </ligand>
</feature>
<dbReference type="PANTHER" id="PTHR31235">
    <property type="entry name" value="PEROXIDASE 25-RELATED"/>
    <property type="match status" value="1"/>
</dbReference>
<dbReference type="InterPro" id="IPR019794">
    <property type="entry name" value="Peroxidases_AS"/>
</dbReference>
<keyword evidence="15" id="KW-0376">Hydrogen peroxide</keyword>
<dbReference type="SUPFAM" id="SSF48113">
    <property type="entry name" value="Heme-dependent peroxidases"/>
    <property type="match status" value="1"/>
</dbReference>
<feature type="binding site" evidence="18">
    <location>
        <position position="122"/>
    </location>
    <ligand>
        <name>Ca(2+)</name>
        <dbReference type="ChEBI" id="CHEBI:29108"/>
        <label>1</label>
    </ligand>
</feature>
<feature type="disulfide bond" evidence="20">
    <location>
        <begin position="233"/>
        <end position="265"/>
    </location>
</feature>
<evidence type="ECO:0000256" key="10">
    <source>
        <dbReference type="ARBA" id="ARBA00022837"/>
    </source>
</evidence>
<dbReference type="Proteomes" id="UP000593564">
    <property type="component" value="Unassembled WGS sequence"/>
</dbReference>
<dbReference type="GO" id="GO:0020037">
    <property type="term" value="F:heme binding"/>
    <property type="evidence" value="ECO:0007669"/>
    <property type="project" value="InterPro"/>
</dbReference>
<gene>
    <name evidence="24" type="ORF">HYC85_014947</name>
</gene>
<feature type="binding site" evidence="18">
    <location>
        <position position="103"/>
    </location>
    <ligand>
        <name>Ca(2+)</name>
        <dbReference type="ChEBI" id="CHEBI:29108"/>
        <label>1</label>
    </ligand>
</feature>
<feature type="binding site" evidence="18">
    <location>
        <position position="105"/>
    </location>
    <ligand>
        <name>Ca(2+)</name>
        <dbReference type="ChEBI" id="CHEBI:29108"/>
        <label>1</label>
    </ligand>
</feature>
<evidence type="ECO:0000256" key="5">
    <source>
        <dbReference type="ARBA" id="ARBA00022525"/>
    </source>
</evidence>
<keyword evidence="14" id="KW-0325">Glycoprotein</keyword>
<dbReference type="PRINTS" id="PR00458">
    <property type="entry name" value="PEROXIDASE"/>
</dbReference>
<dbReference type="GO" id="GO:0042744">
    <property type="term" value="P:hydrogen peroxide catabolic process"/>
    <property type="evidence" value="ECO:0007669"/>
    <property type="project" value="UniProtKB-KW"/>
</dbReference>
<evidence type="ECO:0000256" key="9">
    <source>
        <dbReference type="ARBA" id="ARBA00022729"/>
    </source>
</evidence>
<name>A0A7J7H7T4_CAMSI</name>
<dbReference type="Gene3D" id="1.10.520.10">
    <property type="match status" value="1"/>
</dbReference>
<dbReference type="EC" id="1.11.1.7" evidence="4"/>
<dbReference type="EMBL" id="JACBKZ010000006">
    <property type="protein sequence ID" value="KAF5948990.1"/>
    <property type="molecule type" value="Genomic_DNA"/>
</dbReference>
<feature type="compositionally biased region" description="Low complexity" evidence="22">
    <location>
        <begin position="21"/>
        <end position="40"/>
    </location>
</feature>
<keyword evidence="25" id="KW-1185">Reference proteome</keyword>
<feature type="site" description="Transition state stabilizer" evidence="19">
    <location>
        <position position="93"/>
    </location>
</feature>
<dbReference type="CDD" id="cd00693">
    <property type="entry name" value="secretory_peroxidase"/>
    <property type="match status" value="1"/>
</dbReference>
<accession>A0A7J7H7T4</accession>
<dbReference type="InterPro" id="IPR010255">
    <property type="entry name" value="Haem_peroxidase_sf"/>
</dbReference>
<proteinExistence type="inferred from homology"/>
<keyword evidence="12 18" id="KW-0408">Iron</keyword>
<dbReference type="PRINTS" id="PR00461">
    <property type="entry name" value="PLPEROXIDASE"/>
</dbReference>
<dbReference type="GO" id="GO:0046872">
    <property type="term" value="F:metal ion binding"/>
    <property type="evidence" value="ECO:0007669"/>
    <property type="project" value="UniProtKB-KW"/>
</dbReference>
<evidence type="ECO:0000256" key="12">
    <source>
        <dbReference type="ARBA" id="ARBA00023004"/>
    </source>
</evidence>
<keyword evidence="8 18" id="KW-0479">Metal-binding</keyword>
<keyword evidence="10 18" id="KW-0106">Calcium</keyword>
<evidence type="ECO:0000256" key="14">
    <source>
        <dbReference type="ARBA" id="ARBA00023180"/>
    </source>
</evidence>
<dbReference type="InterPro" id="IPR002016">
    <property type="entry name" value="Haem_peroxidase"/>
</dbReference>
<sequence length="437" mass="47930">MGIHGGGDGLVLAAAINLNPPSASSSSDSPTVSLDSSSATEEQESVFPSRTHIISSLQYEFYREKCPQAEKIVRSTMAQILVRNKNSTAQLLRLFFHDCFIQGCDASVLLNDSNRNANHSAEKDATPNRTLKGFDYIDTIKQELEDACPGIVSCADILVLATRDAIVLAGGPFYPVFTGRRDSNRSYFAQATAEIPRPDGNISETLRLFALRGFTTRQTVALLGGHNIGKIGCDFIRPRLNNFMRTGRPDPSIPSDFLLEISMICGNGNSTSSDGAAPTPVRSRSIMGIALDSSISSGSVFDAHYYKKLLKGRGLLFADQQLMASQETTDLVRAYASDDGTTFRVDFTRAMVKMSNLGVLTGSQGQVRLTCSRVVSSNLQNRPCIRLIEQMLDAYSDYFIETGPPICCESRVPLRWIDLYPPQSLFSVKRLKICLKY</sequence>
<feature type="binding site" description="axial binding residue" evidence="18">
    <location>
        <position position="226"/>
    </location>
    <ligand>
        <name>heme b</name>
        <dbReference type="ChEBI" id="CHEBI:60344"/>
    </ligand>
    <ligandPart>
        <name>Fe</name>
        <dbReference type="ChEBI" id="CHEBI:18248"/>
    </ligandPart>
</feature>
<feature type="binding site" evidence="18">
    <location>
        <position position="302"/>
    </location>
    <ligand>
        <name>Ca(2+)</name>
        <dbReference type="ChEBI" id="CHEBI:29108"/>
        <label>2</label>
    </ligand>
</feature>
<evidence type="ECO:0000256" key="13">
    <source>
        <dbReference type="ARBA" id="ARBA00023157"/>
    </source>
</evidence>
<evidence type="ECO:0000259" key="23">
    <source>
        <dbReference type="PROSITE" id="PS50873"/>
    </source>
</evidence>
<feature type="active site" description="Proton acceptor" evidence="16">
    <location>
        <position position="97"/>
    </location>
</feature>
<comment type="similarity">
    <text evidence="21">Belongs to the peroxidase family.</text>
</comment>
<keyword evidence="5" id="KW-0964">Secreted</keyword>
<organism evidence="24 25">
    <name type="scientific">Camellia sinensis</name>
    <name type="common">Tea plant</name>
    <name type="synonym">Thea sinensis</name>
    <dbReference type="NCBI Taxonomy" id="4442"/>
    <lineage>
        <taxon>Eukaryota</taxon>
        <taxon>Viridiplantae</taxon>
        <taxon>Streptophyta</taxon>
        <taxon>Embryophyta</taxon>
        <taxon>Tracheophyta</taxon>
        <taxon>Spermatophyta</taxon>
        <taxon>Magnoliopsida</taxon>
        <taxon>eudicotyledons</taxon>
        <taxon>Gunneridae</taxon>
        <taxon>Pentapetalae</taxon>
        <taxon>asterids</taxon>
        <taxon>Ericales</taxon>
        <taxon>Theaceae</taxon>
        <taxon>Camellia</taxon>
    </lineage>
</organism>
<dbReference type="AlphaFoldDB" id="A0A7J7H7T4"/>
<feature type="binding site" evidence="18">
    <location>
        <position position="98"/>
    </location>
    <ligand>
        <name>Ca(2+)</name>
        <dbReference type="ChEBI" id="CHEBI:29108"/>
        <label>1</label>
    </ligand>
</feature>
<keyword evidence="7" id="KW-0349">Heme</keyword>
<evidence type="ECO:0000313" key="25">
    <source>
        <dbReference type="Proteomes" id="UP000593564"/>
    </source>
</evidence>
<evidence type="ECO:0000256" key="17">
    <source>
        <dbReference type="PIRSR" id="PIRSR600823-2"/>
    </source>
</evidence>
<evidence type="ECO:0000256" key="18">
    <source>
        <dbReference type="PIRSR" id="PIRSR600823-3"/>
    </source>
</evidence>
<evidence type="ECO:0000256" key="7">
    <source>
        <dbReference type="ARBA" id="ARBA00022617"/>
    </source>
</evidence>
<evidence type="ECO:0000256" key="8">
    <source>
        <dbReference type="ARBA" id="ARBA00022723"/>
    </source>
</evidence>
<keyword evidence="6" id="KW-0575">Peroxidase</keyword>
<comment type="catalytic activity">
    <reaction evidence="1">
        <text>2 a phenolic donor + H2O2 = 2 a phenolic radical donor + 2 H2O</text>
        <dbReference type="Rhea" id="RHEA:56136"/>
        <dbReference type="ChEBI" id="CHEBI:15377"/>
        <dbReference type="ChEBI" id="CHEBI:16240"/>
        <dbReference type="ChEBI" id="CHEBI:139520"/>
        <dbReference type="ChEBI" id="CHEBI:139521"/>
        <dbReference type="EC" id="1.11.1.7"/>
    </reaction>
</comment>
<feature type="disulfide bond" evidence="20">
    <location>
        <begin position="154"/>
        <end position="371"/>
    </location>
</feature>
<evidence type="ECO:0000256" key="15">
    <source>
        <dbReference type="ARBA" id="ARBA00023324"/>
    </source>
</evidence>
<evidence type="ECO:0000256" key="3">
    <source>
        <dbReference type="ARBA" id="ARBA00004613"/>
    </source>
</evidence>
<evidence type="ECO:0000256" key="22">
    <source>
        <dbReference type="SAM" id="MobiDB-lite"/>
    </source>
</evidence>
<keyword evidence="13 20" id="KW-1015">Disulfide bond</keyword>
<dbReference type="Gene3D" id="1.10.420.10">
    <property type="entry name" value="Peroxidase, domain 2"/>
    <property type="match status" value="1"/>
</dbReference>
<dbReference type="Pfam" id="PF00141">
    <property type="entry name" value="peroxidase"/>
    <property type="match status" value="1"/>
</dbReference>
<comment type="function">
    <text evidence="2">Removal of H(2)O(2), oxidation of toxic reductants, biosynthesis and degradation of lignin, suberization, auxin catabolism, response to environmental stresses such as wounding, pathogen attack and oxidative stress. These functions might be dependent on each isozyme/isoform in each plant tissue.</text>
</comment>
<evidence type="ECO:0000313" key="24">
    <source>
        <dbReference type="EMBL" id="KAF5948990.1"/>
    </source>
</evidence>
<dbReference type="GO" id="GO:0005576">
    <property type="term" value="C:extracellular region"/>
    <property type="evidence" value="ECO:0007669"/>
    <property type="project" value="UniProtKB-SubCell"/>
</dbReference>
<dbReference type="GO" id="GO:0006979">
    <property type="term" value="P:response to oxidative stress"/>
    <property type="evidence" value="ECO:0007669"/>
    <property type="project" value="InterPro"/>
</dbReference>
<evidence type="ECO:0000256" key="16">
    <source>
        <dbReference type="PIRSR" id="PIRSR600823-1"/>
    </source>
</evidence>
<evidence type="ECO:0000256" key="1">
    <source>
        <dbReference type="ARBA" id="ARBA00000189"/>
    </source>
</evidence>
<reference evidence="24 25" key="2">
    <citation type="submission" date="2020-07" db="EMBL/GenBank/DDBJ databases">
        <title>Genome assembly of wild tea tree DASZ reveals pedigree and selection history of tea varieties.</title>
        <authorList>
            <person name="Zhang W."/>
        </authorList>
    </citation>
    <scope>NUCLEOTIDE SEQUENCE [LARGE SCALE GENOMIC DNA]</scope>
    <source>
        <strain evidence="25">cv. G240</strain>
        <tissue evidence="24">Leaf</tissue>
    </source>
</reference>
<comment type="subcellular location">
    <subcellularLocation>
        <location evidence="3">Secreted</location>
    </subcellularLocation>
</comment>
<dbReference type="InterPro" id="IPR000823">
    <property type="entry name" value="Peroxidase_pln"/>
</dbReference>
<evidence type="ECO:0000256" key="11">
    <source>
        <dbReference type="ARBA" id="ARBA00023002"/>
    </source>
</evidence>
<feature type="domain" description="Plant heme peroxidase family profile" evidence="23">
    <location>
        <begin position="56"/>
        <end position="375"/>
    </location>
</feature>
<evidence type="ECO:0000256" key="4">
    <source>
        <dbReference type="ARBA" id="ARBA00012313"/>
    </source>
</evidence>
<evidence type="ECO:0000256" key="21">
    <source>
        <dbReference type="RuleBase" id="RU004241"/>
    </source>
</evidence>
<keyword evidence="11" id="KW-0560">Oxidoreductase</keyword>
<evidence type="ECO:0000256" key="20">
    <source>
        <dbReference type="PIRSR" id="PIRSR600823-5"/>
    </source>
</evidence>
<dbReference type="PROSITE" id="PS50873">
    <property type="entry name" value="PEROXIDASE_4"/>
    <property type="match status" value="1"/>
</dbReference>
<dbReference type="GO" id="GO:0140825">
    <property type="term" value="F:lactoperoxidase activity"/>
    <property type="evidence" value="ECO:0007669"/>
    <property type="project" value="UniProtKB-EC"/>
</dbReference>
<comment type="cofactor">
    <cofactor evidence="18">
        <name>heme b</name>
        <dbReference type="ChEBI" id="CHEBI:60344"/>
    </cofactor>
    <text evidence="18">Binds 1 heme b (iron(II)-protoporphyrin IX) group per subunit.</text>
</comment>
<feature type="binding site" evidence="18">
    <location>
        <position position="107"/>
    </location>
    <ligand>
        <name>Ca(2+)</name>
        <dbReference type="ChEBI" id="CHEBI:29108"/>
        <label>1</label>
    </ligand>
</feature>
<comment type="caution">
    <text evidence="24">The sequence shown here is derived from an EMBL/GenBank/DDBJ whole genome shotgun (WGS) entry which is preliminary data.</text>
</comment>
<dbReference type="PROSITE" id="PS00436">
    <property type="entry name" value="PEROXIDASE_2"/>
    <property type="match status" value="1"/>
</dbReference>
<evidence type="ECO:0000256" key="6">
    <source>
        <dbReference type="ARBA" id="ARBA00022559"/>
    </source>
</evidence>
<dbReference type="FunFam" id="1.10.520.10:FF:000006">
    <property type="entry name" value="Peroxidase"/>
    <property type="match status" value="1"/>
</dbReference>
<evidence type="ECO:0000256" key="19">
    <source>
        <dbReference type="PIRSR" id="PIRSR600823-4"/>
    </source>
</evidence>
<dbReference type="InterPro" id="IPR033905">
    <property type="entry name" value="Secretory_peroxidase"/>
</dbReference>
<protein>
    <recommendedName>
        <fullName evidence="4">peroxidase</fullName>
        <ecNumber evidence="4">1.11.1.7</ecNumber>
    </recommendedName>
</protein>
<evidence type="ECO:0000256" key="2">
    <source>
        <dbReference type="ARBA" id="ARBA00002322"/>
    </source>
</evidence>
<reference evidence="25" key="1">
    <citation type="journal article" date="2020" name="Nat. Commun.">
        <title>Genome assembly of wild tea tree DASZ reveals pedigree and selection history of tea varieties.</title>
        <authorList>
            <person name="Zhang W."/>
            <person name="Zhang Y."/>
            <person name="Qiu H."/>
            <person name="Guo Y."/>
            <person name="Wan H."/>
            <person name="Zhang X."/>
            <person name="Scossa F."/>
            <person name="Alseekh S."/>
            <person name="Zhang Q."/>
            <person name="Wang P."/>
            <person name="Xu L."/>
            <person name="Schmidt M.H."/>
            <person name="Jia X."/>
            <person name="Li D."/>
            <person name="Zhu A."/>
            <person name="Guo F."/>
            <person name="Chen W."/>
            <person name="Ni D."/>
            <person name="Usadel B."/>
            <person name="Fernie A.R."/>
            <person name="Wen W."/>
        </authorList>
    </citation>
    <scope>NUCLEOTIDE SEQUENCE [LARGE SCALE GENOMIC DNA]</scope>
    <source>
        <strain evidence="25">cv. G240</strain>
    </source>
</reference>
<dbReference type="FunFam" id="1.10.420.10:FF:000001">
    <property type="entry name" value="Peroxidase"/>
    <property type="match status" value="1"/>
</dbReference>
<feature type="disulfide bond" evidence="20">
    <location>
        <begin position="99"/>
        <end position="104"/>
    </location>
</feature>
<feature type="binding site" evidence="17">
    <location>
        <position position="196"/>
    </location>
    <ligand>
        <name>substrate</name>
    </ligand>
</feature>
<keyword evidence="9" id="KW-0732">Signal</keyword>
<feature type="disulfide bond" evidence="20">
    <location>
        <begin position="66"/>
        <end position="148"/>
    </location>
</feature>
<feature type="region of interest" description="Disordered" evidence="22">
    <location>
        <begin position="21"/>
        <end position="45"/>
    </location>
</feature>
<comment type="cofactor">
    <cofactor evidence="18">
        <name>Ca(2+)</name>
        <dbReference type="ChEBI" id="CHEBI:29108"/>
    </cofactor>
    <text evidence="18">Binds 2 calcium ions per subunit.</text>
</comment>